<feature type="disulfide bond" evidence="1">
    <location>
        <begin position="57"/>
        <end position="66"/>
    </location>
</feature>
<dbReference type="Gene3D" id="2.10.25.10">
    <property type="entry name" value="Laminin"/>
    <property type="match status" value="1"/>
</dbReference>
<dbReference type="InterPro" id="IPR000742">
    <property type="entry name" value="EGF"/>
</dbReference>
<dbReference type="SUPFAM" id="SSF57196">
    <property type="entry name" value="EGF/Laminin"/>
    <property type="match status" value="2"/>
</dbReference>
<name>A0A077ZGI8_TRITR</name>
<dbReference type="Proteomes" id="UP000030665">
    <property type="component" value="Unassembled WGS sequence"/>
</dbReference>
<dbReference type="PROSITE" id="PS00022">
    <property type="entry name" value="EGF_1"/>
    <property type="match status" value="2"/>
</dbReference>
<evidence type="ECO:0000313" key="3">
    <source>
        <dbReference type="EMBL" id="CDW58753.1"/>
    </source>
</evidence>
<accession>A0A077ZGI8</accession>
<evidence type="ECO:0000313" key="4">
    <source>
        <dbReference type="Proteomes" id="UP000030665"/>
    </source>
</evidence>
<keyword evidence="1" id="KW-0245">EGF-like domain</keyword>
<evidence type="ECO:0000259" key="2">
    <source>
        <dbReference type="PROSITE" id="PS50026"/>
    </source>
</evidence>
<protein>
    <submittedName>
        <fullName evidence="3">EGF 2 domain containing protein</fullName>
    </submittedName>
</protein>
<dbReference type="PROSITE" id="PS01186">
    <property type="entry name" value="EGF_2"/>
    <property type="match status" value="1"/>
</dbReference>
<dbReference type="Pfam" id="PF00008">
    <property type="entry name" value="EGF"/>
    <property type="match status" value="1"/>
</dbReference>
<proteinExistence type="predicted"/>
<dbReference type="OrthoDB" id="5772665at2759"/>
<dbReference type="PROSITE" id="PS50026">
    <property type="entry name" value="EGF_3"/>
    <property type="match status" value="1"/>
</dbReference>
<dbReference type="CDD" id="cd00054">
    <property type="entry name" value="EGF_CA"/>
    <property type="match status" value="1"/>
</dbReference>
<feature type="domain" description="EGF-like" evidence="2">
    <location>
        <begin position="32"/>
        <end position="67"/>
    </location>
</feature>
<reference evidence="3" key="2">
    <citation type="submission" date="2014-03" db="EMBL/GenBank/DDBJ databases">
        <title>The whipworm genome and dual-species transcriptomics of an intimate host-pathogen interaction.</title>
        <authorList>
            <person name="Foth B.J."/>
            <person name="Tsai I.J."/>
            <person name="Reid A.J."/>
            <person name="Bancroft A.J."/>
            <person name="Nichol S."/>
            <person name="Tracey A."/>
            <person name="Holroyd N."/>
            <person name="Cotton J.A."/>
            <person name="Stanley E.J."/>
            <person name="Zarowiecki M."/>
            <person name="Liu J.Z."/>
            <person name="Huckvale T."/>
            <person name="Cooper P.J."/>
            <person name="Grencis R.K."/>
            <person name="Berriman M."/>
        </authorList>
    </citation>
    <scope>NUCLEOTIDE SEQUENCE [LARGE SCALE GENOMIC DNA]</scope>
</reference>
<dbReference type="SMART" id="SM00181">
    <property type="entry name" value="EGF"/>
    <property type="match status" value="1"/>
</dbReference>
<dbReference type="AlphaFoldDB" id="A0A077ZGI8"/>
<reference evidence="3" key="1">
    <citation type="submission" date="2014-01" db="EMBL/GenBank/DDBJ databases">
        <authorList>
            <person name="Aslett M."/>
        </authorList>
    </citation>
    <scope>NUCLEOTIDE SEQUENCE</scope>
</reference>
<gene>
    <name evidence="3" type="ORF">TTRE_0000707801</name>
</gene>
<feature type="non-terminal residue" evidence="3">
    <location>
        <position position="1"/>
    </location>
</feature>
<dbReference type="EMBL" id="HG806405">
    <property type="protein sequence ID" value="CDW58753.1"/>
    <property type="molecule type" value="Genomic_DNA"/>
</dbReference>
<evidence type="ECO:0000256" key="1">
    <source>
        <dbReference type="PROSITE-ProRule" id="PRU00076"/>
    </source>
</evidence>
<comment type="caution">
    <text evidence="1">Lacks conserved residue(s) required for the propagation of feature annotation.</text>
</comment>
<sequence length="84" mass="8913">GGVCTRDLRPGSGKAIRCSCAKQYFGKYCQLSKSETTPACQNGGTCQGRGKNSKCICPEGYIGSFCEKGNSKQSDLSEPPLIVQ</sequence>
<keyword evidence="4" id="KW-1185">Reference proteome</keyword>
<keyword evidence="1" id="KW-1015">Disulfide bond</keyword>
<organism evidence="3 4">
    <name type="scientific">Trichuris trichiura</name>
    <name type="common">Whipworm</name>
    <name type="synonym">Trichocephalus trichiurus</name>
    <dbReference type="NCBI Taxonomy" id="36087"/>
    <lineage>
        <taxon>Eukaryota</taxon>
        <taxon>Metazoa</taxon>
        <taxon>Ecdysozoa</taxon>
        <taxon>Nematoda</taxon>
        <taxon>Enoplea</taxon>
        <taxon>Dorylaimia</taxon>
        <taxon>Trichinellida</taxon>
        <taxon>Trichuridae</taxon>
        <taxon>Trichuris</taxon>
    </lineage>
</organism>